<gene>
    <name evidence="8" type="ORF">OC846_005252</name>
</gene>
<dbReference type="PANTHER" id="PTHR11530:SF30">
    <property type="entry name" value="FAD DEPENDENT OXIDOREDUCTASE DOMAIN-CONTAINING PROTEIN"/>
    <property type="match status" value="1"/>
</dbReference>
<evidence type="ECO:0000256" key="1">
    <source>
        <dbReference type="ARBA" id="ARBA00001974"/>
    </source>
</evidence>
<dbReference type="InterPro" id="IPR006076">
    <property type="entry name" value="FAD-dep_OxRdtase"/>
</dbReference>
<feature type="region of interest" description="Disordered" evidence="6">
    <location>
        <begin position="277"/>
        <end position="302"/>
    </location>
</feature>
<keyword evidence="5" id="KW-0560">Oxidoreductase</keyword>
<keyword evidence="9" id="KW-1185">Reference proteome</keyword>
<dbReference type="Gene3D" id="3.30.9.10">
    <property type="entry name" value="D-Amino Acid Oxidase, subunit A, domain 2"/>
    <property type="match status" value="1"/>
</dbReference>
<reference evidence="8" key="1">
    <citation type="journal article" date="2023" name="PhytoFront">
        <title>Draft Genome Resources of Seven Strains of Tilletia horrida, Causal Agent of Kernel Smut of Rice.</title>
        <authorList>
            <person name="Khanal S."/>
            <person name="Antony Babu S."/>
            <person name="Zhou X.G."/>
        </authorList>
    </citation>
    <scope>NUCLEOTIDE SEQUENCE</scope>
    <source>
        <strain evidence="8">TX6</strain>
    </source>
</reference>
<organism evidence="8 9">
    <name type="scientific">Tilletia horrida</name>
    <dbReference type="NCBI Taxonomy" id="155126"/>
    <lineage>
        <taxon>Eukaryota</taxon>
        <taxon>Fungi</taxon>
        <taxon>Dikarya</taxon>
        <taxon>Basidiomycota</taxon>
        <taxon>Ustilaginomycotina</taxon>
        <taxon>Exobasidiomycetes</taxon>
        <taxon>Tilletiales</taxon>
        <taxon>Tilletiaceae</taxon>
        <taxon>Tilletia</taxon>
    </lineage>
</organism>
<evidence type="ECO:0000259" key="7">
    <source>
        <dbReference type="Pfam" id="PF01266"/>
    </source>
</evidence>
<dbReference type="EMBL" id="JAPDMZ010000192">
    <property type="protein sequence ID" value="KAK0546456.1"/>
    <property type="molecule type" value="Genomic_DNA"/>
</dbReference>
<sequence length="484" mass="52484">MTPNSEHPVIIVGAGVIGLTAAVVLRERGYTVFLLGREIPTDLDSPNFASVWAGANWCSYAGPNDYREQKWETSSWHSFLKIKESRPDLVSMYPFLQYLPTEVEEKNLWYSKLTPDFRILGKVPDGMGQNTFCLSYKSITVHVPHYLQYLWDRATGPASGSRVGPPVEIHRIPNLPSLSSVLAFLPAAYERVGPGAIPILVNATGLGARDLSDVKDAAVHPARGQTVLVHAPAIKRSVVHAGKESHLSPGLPDDGAHKAALADKMAELDVRATHEGAQGAVTGSGSPAHEDGEEDIDGGPSYVIPRASSGDVILGGTYQENRWDYEPEEKTTLRILDHCHKICPEVAVPYGQHLYRLRCAEQNDPATPALLCPTTGLPSYVWTPRVPHRLFSAAEALEQLKDNEDAVEVLRANVGLRPARHGGVRLELSTLSIPEDVTSPYVKFASDAKRDVPLVHAYGLGPAGYQQSWGVANSVADLVGEAAL</sequence>
<evidence type="ECO:0000256" key="4">
    <source>
        <dbReference type="ARBA" id="ARBA00022827"/>
    </source>
</evidence>
<evidence type="ECO:0000313" key="8">
    <source>
        <dbReference type="EMBL" id="KAK0546456.1"/>
    </source>
</evidence>
<dbReference type="GO" id="GO:0071949">
    <property type="term" value="F:FAD binding"/>
    <property type="evidence" value="ECO:0007669"/>
    <property type="project" value="InterPro"/>
</dbReference>
<protein>
    <recommendedName>
        <fullName evidence="7">FAD dependent oxidoreductase domain-containing protein</fullName>
    </recommendedName>
</protein>
<dbReference type="InterPro" id="IPR023209">
    <property type="entry name" value="DAO"/>
</dbReference>
<proteinExistence type="inferred from homology"/>
<dbReference type="GO" id="GO:0003884">
    <property type="term" value="F:D-amino-acid oxidase activity"/>
    <property type="evidence" value="ECO:0007669"/>
    <property type="project" value="InterPro"/>
</dbReference>
<comment type="caution">
    <text evidence="8">The sequence shown here is derived from an EMBL/GenBank/DDBJ whole genome shotgun (WGS) entry which is preliminary data.</text>
</comment>
<dbReference type="SUPFAM" id="SSF54373">
    <property type="entry name" value="FAD-linked reductases, C-terminal domain"/>
    <property type="match status" value="1"/>
</dbReference>
<dbReference type="Gene3D" id="3.40.50.720">
    <property type="entry name" value="NAD(P)-binding Rossmann-like Domain"/>
    <property type="match status" value="2"/>
</dbReference>
<comment type="similarity">
    <text evidence="2">Belongs to the DAMOX/DASOX family.</text>
</comment>
<dbReference type="Pfam" id="PF01266">
    <property type="entry name" value="DAO"/>
    <property type="match status" value="1"/>
</dbReference>
<keyword evidence="4" id="KW-0274">FAD</keyword>
<evidence type="ECO:0000256" key="5">
    <source>
        <dbReference type="ARBA" id="ARBA00023002"/>
    </source>
</evidence>
<evidence type="ECO:0000256" key="2">
    <source>
        <dbReference type="ARBA" id="ARBA00006730"/>
    </source>
</evidence>
<keyword evidence="3" id="KW-0285">Flavoprotein</keyword>
<feature type="domain" description="FAD dependent oxidoreductase" evidence="7">
    <location>
        <begin position="9"/>
        <end position="233"/>
    </location>
</feature>
<dbReference type="Proteomes" id="UP001176517">
    <property type="component" value="Unassembled WGS sequence"/>
</dbReference>
<dbReference type="SUPFAM" id="SSF51971">
    <property type="entry name" value="Nucleotide-binding domain"/>
    <property type="match status" value="1"/>
</dbReference>
<evidence type="ECO:0000256" key="6">
    <source>
        <dbReference type="SAM" id="MobiDB-lite"/>
    </source>
</evidence>
<dbReference type="PANTHER" id="PTHR11530">
    <property type="entry name" value="D-AMINO ACID OXIDASE"/>
    <property type="match status" value="1"/>
</dbReference>
<dbReference type="GO" id="GO:0005737">
    <property type="term" value="C:cytoplasm"/>
    <property type="evidence" value="ECO:0007669"/>
    <property type="project" value="TreeGrafter"/>
</dbReference>
<evidence type="ECO:0000256" key="3">
    <source>
        <dbReference type="ARBA" id="ARBA00022630"/>
    </source>
</evidence>
<dbReference type="AlphaFoldDB" id="A0AAN6JW57"/>
<comment type="cofactor">
    <cofactor evidence="1">
        <name>FAD</name>
        <dbReference type="ChEBI" id="CHEBI:57692"/>
    </cofactor>
</comment>
<dbReference type="GO" id="GO:0019478">
    <property type="term" value="P:D-amino acid catabolic process"/>
    <property type="evidence" value="ECO:0007669"/>
    <property type="project" value="TreeGrafter"/>
</dbReference>
<name>A0AAN6JW57_9BASI</name>
<evidence type="ECO:0000313" key="9">
    <source>
        <dbReference type="Proteomes" id="UP001176517"/>
    </source>
</evidence>
<accession>A0AAN6JW57</accession>